<gene>
    <name evidence="5" type="ORF">H0E87_019868</name>
</gene>
<dbReference type="EMBL" id="JACEGQ020000010">
    <property type="protein sequence ID" value="KAH8497356.1"/>
    <property type="molecule type" value="Genomic_DNA"/>
</dbReference>
<accession>A0A8T2XWX3</accession>
<dbReference type="SMART" id="SM00382">
    <property type="entry name" value="AAA"/>
    <property type="match status" value="1"/>
</dbReference>
<evidence type="ECO:0000313" key="6">
    <source>
        <dbReference type="Proteomes" id="UP000807159"/>
    </source>
</evidence>
<keyword evidence="2" id="KW-0067">ATP-binding</keyword>
<dbReference type="SUPFAM" id="SSF52540">
    <property type="entry name" value="P-loop containing nucleoside triphosphate hydrolases"/>
    <property type="match status" value="1"/>
</dbReference>
<evidence type="ECO:0000256" key="1">
    <source>
        <dbReference type="ARBA" id="ARBA00022741"/>
    </source>
</evidence>
<reference evidence="5" key="1">
    <citation type="journal article" date="2021" name="J. Hered.">
        <title>Genome Assembly of Salicaceae Populus deltoides (Eastern Cottonwood) I-69 Based on Nanopore Sequencing and Hi-C Technologies.</title>
        <authorList>
            <person name="Bai S."/>
            <person name="Wu H."/>
            <person name="Zhang J."/>
            <person name="Pan Z."/>
            <person name="Zhao W."/>
            <person name="Li Z."/>
            <person name="Tong C."/>
        </authorList>
    </citation>
    <scope>NUCLEOTIDE SEQUENCE</scope>
    <source>
        <tissue evidence="5">Leaf</tissue>
    </source>
</reference>
<dbReference type="InterPro" id="IPR045735">
    <property type="entry name" value="Spore_III_AA_AAA+_ATPase"/>
</dbReference>
<dbReference type="InterPro" id="IPR058670">
    <property type="entry name" value="PTPase_dom"/>
</dbReference>
<dbReference type="CDD" id="cd00009">
    <property type="entry name" value="AAA"/>
    <property type="match status" value="1"/>
</dbReference>
<dbReference type="InterPro" id="IPR003593">
    <property type="entry name" value="AAA+_ATPase"/>
</dbReference>
<protein>
    <recommendedName>
        <fullName evidence="4">AAA+ ATPase domain-containing protein</fullName>
    </recommendedName>
</protein>
<dbReference type="Pfam" id="PF19568">
    <property type="entry name" value="Spore_III_AA"/>
    <property type="match status" value="1"/>
</dbReference>
<evidence type="ECO:0000256" key="2">
    <source>
        <dbReference type="ARBA" id="ARBA00022840"/>
    </source>
</evidence>
<dbReference type="EMBL" id="JACEGQ020000010">
    <property type="protein sequence ID" value="KAH8497357.1"/>
    <property type="molecule type" value="Genomic_DNA"/>
</dbReference>
<feature type="region of interest" description="Disordered" evidence="3">
    <location>
        <begin position="461"/>
        <end position="488"/>
    </location>
</feature>
<feature type="domain" description="AAA+ ATPase" evidence="4">
    <location>
        <begin position="213"/>
        <end position="347"/>
    </location>
</feature>
<dbReference type="InterPro" id="IPR027417">
    <property type="entry name" value="P-loop_NTPase"/>
</dbReference>
<dbReference type="FunFam" id="3.40.50.300:FF:001088">
    <property type="entry name" value="uncharacterized protein ycf45 isoform X2"/>
    <property type="match status" value="1"/>
</dbReference>
<dbReference type="PANTHER" id="PTHR20953:SF14">
    <property type="entry name" value="PROTEIN SEEDLING PLASTID DEVELOPMENT 1"/>
    <property type="match status" value="1"/>
</dbReference>
<keyword evidence="1" id="KW-0547">Nucleotide-binding</keyword>
<proteinExistence type="predicted"/>
<keyword evidence="6" id="KW-1185">Reference proteome</keyword>
<evidence type="ECO:0000259" key="4">
    <source>
        <dbReference type="SMART" id="SM00382"/>
    </source>
</evidence>
<organism evidence="5 6">
    <name type="scientific">Populus deltoides</name>
    <name type="common">Eastern poplar</name>
    <name type="synonym">Eastern cottonwood</name>
    <dbReference type="NCBI Taxonomy" id="3696"/>
    <lineage>
        <taxon>Eukaryota</taxon>
        <taxon>Viridiplantae</taxon>
        <taxon>Streptophyta</taxon>
        <taxon>Embryophyta</taxon>
        <taxon>Tracheophyta</taxon>
        <taxon>Spermatophyta</taxon>
        <taxon>Magnoliopsida</taxon>
        <taxon>eudicotyledons</taxon>
        <taxon>Gunneridae</taxon>
        <taxon>Pentapetalae</taxon>
        <taxon>rosids</taxon>
        <taxon>fabids</taxon>
        <taxon>Malpighiales</taxon>
        <taxon>Salicaceae</taxon>
        <taxon>Saliceae</taxon>
        <taxon>Populus</taxon>
    </lineage>
</organism>
<sequence length="571" mass="63246">MRSMNSRFLLIDLQSSCYSARQIPLSTTLTYLSTITSSFRQTRGVQRRIASSKSPTPSVVRAPEIRRPGDRYRTGNGSVIDLENSASTSSLVNSNSELDLFLELLPLRMKSELSGHREIGELIEVVLDLGRKPIARFPSGDFVICEQPVRHEDLKHAISKVGDFSDDNRSGIDSSLHRISAIRNRKMQIIGLTCRVGRAVSGSAEIIRDLVEGGSSILVIGRPGVGKTTLIREIARMLADDQRKRVVIVDTSNEIGGDGDVPHAGIGRARRMQVPNVNMQHNIMIEAVENHMPETIIIDEIGTELEALAASTIAQRGVQLVGTAHGMTIDNIIKNPSLQILVGGIESVTLGDEEARKRKVQKTILERKGPPTFTCAVEMITRTECRVHHRLDATVDAILAGKSPLFEIRHVDTEGDDSLKLIPILQENLIEENDDSLKSISILQENYVEETEVIISDKERCDEVESDEEDEDYHPKQSKTWKSSGTERKRNSPVCVYTCKIVDSDLLQVAKVMGIENEIDVTDDIGAADAILASSSEMKQNPWIRGVAKYHHLPVFVIKVLLFVCSHSILK</sequence>
<evidence type="ECO:0000256" key="3">
    <source>
        <dbReference type="SAM" id="MobiDB-lite"/>
    </source>
</evidence>
<dbReference type="Proteomes" id="UP000807159">
    <property type="component" value="Chromosome 10"/>
</dbReference>
<comment type="caution">
    <text evidence="5">The sequence shown here is derived from an EMBL/GenBank/DDBJ whole genome shotgun (WGS) entry which is preliminary data.</text>
</comment>
<name>A0A8T2XWX3_POPDE</name>
<dbReference type="Pfam" id="PF25516">
    <property type="entry name" value="PTPase"/>
    <property type="match status" value="1"/>
</dbReference>
<dbReference type="PANTHER" id="PTHR20953">
    <property type="entry name" value="KINASE-RELATED"/>
    <property type="match status" value="1"/>
</dbReference>
<dbReference type="Gene3D" id="3.40.50.300">
    <property type="entry name" value="P-loop containing nucleotide triphosphate hydrolases"/>
    <property type="match status" value="1"/>
</dbReference>
<evidence type="ECO:0000313" key="5">
    <source>
        <dbReference type="EMBL" id="KAH8497356.1"/>
    </source>
</evidence>
<dbReference type="GO" id="GO:0005524">
    <property type="term" value="F:ATP binding"/>
    <property type="evidence" value="ECO:0007669"/>
    <property type="project" value="UniProtKB-KW"/>
</dbReference>
<dbReference type="AlphaFoldDB" id="A0A8T2XWX3"/>